<evidence type="ECO:0000313" key="17">
    <source>
        <dbReference type="EMBL" id="KIA96478.1"/>
    </source>
</evidence>
<evidence type="ECO:0000256" key="1">
    <source>
        <dbReference type="ARBA" id="ARBA00002151"/>
    </source>
</evidence>
<evidence type="ECO:0000256" key="14">
    <source>
        <dbReference type="PIRSR" id="PIRSR006769-2"/>
    </source>
</evidence>
<keyword evidence="18" id="KW-1185">Reference proteome</keyword>
<dbReference type="GO" id="GO:0009231">
    <property type="term" value="P:riboflavin biosynthetic process"/>
    <property type="evidence" value="ECO:0007669"/>
    <property type="project" value="UniProtKB-UniPathway"/>
</dbReference>
<dbReference type="UniPathway" id="UPA00275">
    <property type="reaction ID" value="UER00401"/>
</dbReference>
<keyword evidence="12" id="KW-0378">Hydrolase</keyword>
<keyword evidence="6 12" id="KW-0686">Riboflavin biosynthesis</keyword>
<dbReference type="Proteomes" id="UP000031246">
    <property type="component" value="Unassembled WGS sequence"/>
</dbReference>
<feature type="binding site" evidence="14">
    <location>
        <position position="162"/>
    </location>
    <ligand>
        <name>NADP(+)</name>
        <dbReference type="ChEBI" id="CHEBI:58349"/>
    </ligand>
</feature>
<dbReference type="InterPro" id="IPR002734">
    <property type="entry name" value="RibDG_C"/>
</dbReference>
<evidence type="ECO:0000256" key="5">
    <source>
        <dbReference type="ARBA" id="ARBA00007417"/>
    </source>
</evidence>
<comment type="pathway">
    <text evidence="3 12">Cofactor biosynthesis; riboflavin biosynthesis; 5-amino-6-(D-ribitylamino)uracil from GTP: step 3/4.</text>
</comment>
<dbReference type="OrthoDB" id="9800865at2"/>
<dbReference type="InterPro" id="IPR016193">
    <property type="entry name" value="Cytidine_deaminase-like"/>
</dbReference>
<reference evidence="17 18" key="1">
    <citation type="submission" date="2014-10" db="EMBL/GenBank/DDBJ databases">
        <title>Pedobacter Kyungheensis.</title>
        <authorList>
            <person name="Anderson B.M."/>
            <person name="Newman J.D."/>
        </authorList>
    </citation>
    <scope>NUCLEOTIDE SEQUENCE [LARGE SCALE GENOMIC DNA]</scope>
    <source>
        <strain evidence="17 18">KACC 16221</strain>
    </source>
</reference>
<protein>
    <recommendedName>
        <fullName evidence="12">Riboflavin biosynthesis protein RibD</fullName>
    </recommendedName>
    <domain>
        <recommendedName>
            <fullName evidence="12">Diaminohydroxyphosphoribosylaminopyrimidine deaminase</fullName>
            <shortName evidence="12">DRAP deaminase</shortName>
            <ecNumber evidence="12">3.5.4.26</ecNumber>
        </recommendedName>
        <alternativeName>
            <fullName evidence="12">Riboflavin-specific deaminase</fullName>
        </alternativeName>
    </domain>
    <domain>
        <recommendedName>
            <fullName evidence="12">5-amino-6-(5-phosphoribosylamino)uracil reductase</fullName>
            <ecNumber evidence="12">1.1.1.193</ecNumber>
        </recommendedName>
        <alternativeName>
            <fullName evidence="12">HTP reductase</fullName>
        </alternativeName>
    </domain>
</protein>
<feature type="binding site" evidence="14">
    <location>
        <position position="212"/>
    </location>
    <ligand>
        <name>substrate</name>
    </ligand>
</feature>
<comment type="pathway">
    <text evidence="2 12">Cofactor biosynthesis; riboflavin biosynthesis; 5-amino-6-(D-ribitylamino)uracil from GTP: step 2/4.</text>
</comment>
<feature type="binding site" evidence="14">
    <location>
        <position position="291"/>
    </location>
    <ligand>
        <name>substrate</name>
    </ligand>
</feature>
<keyword evidence="10 12" id="KW-0560">Oxidoreductase</keyword>
<feature type="binding site" evidence="14">
    <location>
        <position position="204"/>
    </location>
    <ligand>
        <name>NADP(+)</name>
        <dbReference type="ChEBI" id="CHEBI:58349"/>
    </ligand>
</feature>
<sequence>MSDEFYIKRCLELAALGSGQVSPNPMVGCVIVANNQIIGEGYHQQYGQAHAEPNAVKAVFDKYGEQAESLLKQATAYVNLEPCAHFGKTPPCADLLVKHQLKKVVIGNRDPFSGVDGKGIAKLKNAGIAVVSGVLDAECRYFNRRFFTRIQQQRPYVILKWAETANGYFATNDGHQKWISGALAKRLAHQWRTEEDAILIGKQTAIIDNPRLTSREWPGKNPIRLLIDKNLQVPQSNHLYNDEAKTIIFNEVKTDVVGNIHYIQMEDMHFYLPQKIAFQLYLMDIQSVIIEGGAQILKQFLDAGLWDEARVFTSSTSWTEGIASPVINGNLQEQVQVGNDKLSIYINDLNK</sequence>
<dbReference type="CDD" id="cd01284">
    <property type="entry name" value="Riboflavin_deaminase-reductase"/>
    <property type="match status" value="1"/>
</dbReference>
<dbReference type="Pfam" id="PF01872">
    <property type="entry name" value="RibD_C"/>
    <property type="match status" value="1"/>
</dbReference>
<feature type="binding site" evidence="14">
    <location>
        <position position="208"/>
    </location>
    <ligand>
        <name>NADP(+)</name>
        <dbReference type="ChEBI" id="CHEBI:58349"/>
    </ligand>
</feature>
<dbReference type="AlphaFoldDB" id="A0A0C1FX80"/>
<dbReference type="SUPFAM" id="SSF53597">
    <property type="entry name" value="Dihydrofolate reductase-like"/>
    <property type="match status" value="1"/>
</dbReference>
<comment type="catalytic activity">
    <reaction evidence="12">
        <text>5-amino-6-(5-phospho-D-ribitylamino)uracil + NADP(+) = 5-amino-6-(5-phospho-D-ribosylamino)uracil + NADPH + H(+)</text>
        <dbReference type="Rhea" id="RHEA:17845"/>
        <dbReference type="ChEBI" id="CHEBI:15378"/>
        <dbReference type="ChEBI" id="CHEBI:57783"/>
        <dbReference type="ChEBI" id="CHEBI:58349"/>
        <dbReference type="ChEBI" id="CHEBI:58421"/>
        <dbReference type="ChEBI" id="CHEBI:58453"/>
        <dbReference type="EC" id="1.1.1.193"/>
    </reaction>
</comment>
<evidence type="ECO:0000256" key="4">
    <source>
        <dbReference type="ARBA" id="ARBA00005259"/>
    </source>
</evidence>
<evidence type="ECO:0000256" key="6">
    <source>
        <dbReference type="ARBA" id="ARBA00022619"/>
    </source>
</evidence>
<comment type="function">
    <text evidence="1 12">Converts 2,5-diamino-6-(ribosylamino)-4(3h)-pyrimidinone 5'-phosphate into 5-amino-6-(ribosylamino)-2,4(1h,3h)-pyrimidinedione 5'-phosphate.</text>
</comment>
<evidence type="ECO:0000256" key="15">
    <source>
        <dbReference type="PIRSR" id="PIRSR006769-3"/>
    </source>
</evidence>
<evidence type="ECO:0000256" key="12">
    <source>
        <dbReference type="PIRNR" id="PIRNR006769"/>
    </source>
</evidence>
<comment type="similarity">
    <text evidence="5 12">In the C-terminal section; belongs to the HTP reductase family.</text>
</comment>
<comment type="caution">
    <text evidence="17">The sequence shown here is derived from an EMBL/GenBank/DDBJ whole genome shotgun (WGS) entry which is preliminary data.</text>
</comment>
<organism evidence="17 18">
    <name type="scientific">Pedobacter kyungheensis</name>
    <dbReference type="NCBI Taxonomy" id="1069985"/>
    <lineage>
        <taxon>Bacteria</taxon>
        <taxon>Pseudomonadati</taxon>
        <taxon>Bacteroidota</taxon>
        <taxon>Sphingobacteriia</taxon>
        <taxon>Sphingobacteriales</taxon>
        <taxon>Sphingobacteriaceae</taxon>
        <taxon>Pedobacter</taxon>
    </lineage>
</organism>
<dbReference type="Gene3D" id="3.40.140.10">
    <property type="entry name" value="Cytidine Deaminase, domain 2"/>
    <property type="match status" value="1"/>
</dbReference>
<keyword evidence="7 12" id="KW-0479">Metal-binding</keyword>
<evidence type="ECO:0000313" key="18">
    <source>
        <dbReference type="Proteomes" id="UP000031246"/>
    </source>
</evidence>
<feature type="binding site" evidence="14">
    <location>
        <position position="215"/>
    </location>
    <ligand>
        <name>substrate</name>
    </ligand>
</feature>
<accession>A0A0C1FX80</accession>
<dbReference type="PANTHER" id="PTHR38011">
    <property type="entry name" value="DIHYDROFOLATE REDUCTASE FAMILY PROTEIN (AFU_ORTHOLOGUE AFUA_8G06820)"/>
    <property type="match status" value="1"/>
</dbReference>
<dbReference type="EC" id="1.1.1.193" evidence="12"/>
<feature type="binding site" evidence="15">
    <location>
        <position position="83"/>
    </location>
    <ligand>
        <name>Zn(2+)</name>
        <dbReference type="ChEBI" id="CHEBI:29105"/>
        <note>catalytic</note>
    </ligand>
</feature>
<name>A0A0C1FX80_9SPHI</name>
<comment type="catalytic activity">
    <reaction evidence="12">
        <text>2,5-diamino-6-hydroxy-4-(5-phosphoribosylamino)-pyrimidine + H2O + H(+) = 5-amino-6-(5-phospho-D-ribosylamino)uracil + NH4(+)</text>
        <dbReference type="Rhea" id="RHEA:21868"/>
        <dbReference type="ChEBI" id="CHEBI:15377"/>
        <dbReference type="ChEBI" id="CHEBI:15378"/>
        <dbReference type="ChEBI" id="CHEBI:28938"/>
        <dbReference type="ChEBI" id="CHEBI:58453"/>
        <dbReference type="ChEBI" id="CHEBI:58614"/>
        <dbReference type="EC" id="3.5.4.26"/>
    </reaction>
</comment>
<keyword evidence="11" id="KW-0511">Multifunctional enzyme</keyword>
<evidence type="ECO:0000259" key="16">
    <source>
        <dbReference type="PROSITE" id="PS51747"/>
    </source>
</evidence>
<comment type="similarity">
    <text evidence="4 12">In the N-terminal section; belongs to the cytidine and deoxycytidylate deaminase family.</text>
</comment>
<dbReference type="InterPro" id="IPR050765">
    <property type="entry name" value="Riboflavin_Biosynth_HTPR"/>
</dbReference>
<evidence type="ECO:0000256" key="11">
    <source>
        <dbReference type="ARBA" id="ARBA00023268"/>
    </source>
</evidence>
<dbReference type="GO" id="GO:0008835">
    <property type="term" value="F:diaminohydroxyphosphoribosylaminopyrimidine deaminase activity"/>
    <property type="evidence" value="ECO:0007669"/>
    <property type="project" value="UniProtKB-EC"/>
</dbReference>
<dbReference type="NCBIfam" id="TIGR00326">
    <property type="entry name" value="eubact_ribD"/>
    <property type="match status" value="1"/>
</dbReference>
<comment type="cofactor">
    <cofactor evidence="12 15">
        <name>Zn(2+)</name>
        <dbReference type="ChEBI" id="CHEBI:29105"/>
    </cofactor>
    <text evidence="12 15">Binds 1 zinc ion.</text>
</comment>
<dbReference type="PROSITE" id="PS00903">
    <property type="entry name" value="CYT_DCMP_DEAMINASES_1"/>
    <property type="match status" value="1"/>
</dbReference>
<keyword evidence="8 12" id="KW-0862">Zinc</keyword>
<feature type="binding site" evidence="14">
    <location>
        <position position="192"/>
    </location>
    <ligand>
        <name>substrate</name>
    </ligand>
</feature>
<dbReference type="InterPro" id="IPR002125">
    <property type="entry name" value="CMP_dCMP_dom"/>
</dbReference>
<keyword evidence="9 12" id="KW-0521">NADP</keyword>
<dbReference type="SUPFAM" id="SSF53927">
    <property type="entry name" value="Cytidine deaminase-like"/>
    <property type="match status" value="1"/>
</dbReference>
<dbReference type="PIRSF" id="PIRSF006769">
    <property type="entry name" value="RibD"/>
    <property type="match status" value="1"/>
</dbReference>
<dbReference type="EMBL" id="JSYN01000002">
    <property type="protein sequence ID" value="KIA96478.1"/>
    <property type="molecule type" value="Genomic_DNA"/>
</dbReference>
<dbReference type="Gene3D" id="3.40.430.10">
    <property type="entry name" value="Dihydrofolate Reductase, subunit A"/>
    <property type="match status" value="1"/>
</dbReference>
<evidence type="ECO:0000256" key="8">
    <source>
        <dbReference type="ARBA" id="ARBA00022833"/>
    </source>
</evidence>
<feature type="binding site" evidence="15">
    <location>
        <position position="92"/>
    </location>
    <ligand>
        <name>Zn(2+)</name>
        <dbReference type="ChEBI" id="CHEBI:29105"/>
        <note>catalytic</note>
    </ligand>
</feature>
<dbReference type="GO" id="GO:0008703">
    <property type="term" value="F:5-amino-6-(5-phosphoribosylamino)uracil reductase activity"/>
    <property type="evidence" value="ECO:0007669"/>
    <property type="project" value="UniProtKB-EC"/>
</dbReference>
<proteinExistence type="inferred from homology"/>
<dbReference type="InterPro" id="IPR004794">
    <property type="entry name" value="Eubact_RibD"/>
</dbReference>
<evidence type="ECO:0000256" key="7">
    <source>
        <dbReference type="ARBA" id="ARBA00022723"/>
    </source>
</evidence>
<evidence type="ECO:0000256" key="10">
    <source>
        <dbReference type="ARBA" id="ARBA00023002"/>
    </source>
</evidence>
<dbReference type="RefSeq" id="WP_039471051.1">
    <property type="nucleotide sequence ID" value="NZ_JSYN01000002.1"/>
</dbReference>
<feature type="binding site" evidence="14">
    <location>
        <position position="178"/>
    </location>
    <ligand>
        <name>NADP(+)</name>
        <dbReference type="ChEBI" id="CHEBI:58349"/>
    </ligand>
</feature>
<dbReference type="GO" id="GO:0008270">
    <property type="term" value="F:zinc ion binding"/>
    <property type="evidence" value="ECO:0007669"/>
    <property type="project" value="InterPro"/>
</dbReference>
<evidence type="ECO:0000256" key="9">
    <source>
        <dbReference type="ARBA" id="ARBA00022857"/>
    </source>
</evidence>
<dbReference type="Pfam" id="PF00383">
    <property type="entry name" value="dCMP_cyt_deam_1"/>
    <property type="match status" value="1"/>
</dbReference>
<dbReference type="EC" id="3.5.4.26" evidence="12"/>
<feature type="domain" description="CMP/dCMP-type deaminase" evidence="16">
    <location>
        <begin position="1"/>
        <end position="131"/>
    </location>
</feature>
<dbReference type="PROSITE" id="PS51747">
    <property type="entry name" value="CYT_DCMP_DEAMINASES_2"/>
    <property type="match status" value="1"/>
</dbReference>
<feature type="active site" description="Proton donor" evidence="13">
    <location>
        <position position="52"/>
    </location>
</feature>
<evidence type="ECO:0000256" key="13">
    <source>
        <dbReference type="PIRSR" id="PIRSR006769-1"/>
    </source>
</evidence>
<dbReference type="InterPro" id="IPR016192">
    <property type="entry name" value="APOBEC/CMP_deaminase_Zn-bd"/>
</dbReference>
<gene>
    <name evidence="17" type="ORF">OC25_01610</name>
</gene>
<dbReference type="PANTHER" id="PTHR38011:SF7">
    <property type="entry name" value="2,5-DIAMINO-6-RIBOSYLAMINO-4(3H)-PYRIMIDINONE 5'-PHOSPHATE REDUCTASE"/>
    <property type="match status" value="1"/>
</dbReference>
<evidence type="ECO:0000256" key="3">
    <source>
        <dbReference type="ARBA" id="ARBA00004910"/>
    </source>
</evidence>
<feature type="binding site" evidence="15">
    <location>
        <position position="50"/>
    </location>
    <ligand>
        <name>Zn(2+)</name>
        <dbReference type="ChEBI" id="CHEBI:29105"/>
        <note>catalytic</note>
    </ligand>
</feature>
<evidence type="ECO:0000256" key="2">
    <source>
        <dbReference type="ARBA" id="ARBA00004882"/>
    </source>
</evidence>
<dbReference type="InterPro" id="IPR024072">
    <property type="entry name" value="DHFR-like_dom_sf"/>
</dbReference>